<name>J1GQN1_9ACTO</name>
<feature type="compositionally biased region" description="Polar residues" evidence="1">
    <location>
        <begin position="1"/>
        <end position="11"/>
    </location>
</feature>
<keyword evidence="3" id="KW-1185">Reference proteome</keyword>
<protein>
    <submittedName>
        <fullName evidence="2">Uncharacterized protein</fullName>
    </submittedName>
</protein>
<feature type="region of interest" description="Disordered" evidence="1">
    <location>
        <begin position="1"/>
        <end position="30"/>
    </location>
</feature>
<dbReference type="EMBL" id="AKFT01000229">
    <property type="protein sequence ID" value="EJF35270.1"/>
    <property type="molecule type" value="Genomic_DNA"/>
</dbReference>
<accession>J1GQN1</accession>
<feature type="non-terminal residue" evidence="2">
    <location>
        <position position="349"/>
    </location>
</feature>
<dbReference type="AlphaFoldDB" id="J1GQN1"/>
<comment type="caution">
    <text evidence="2">The sequence shown here is derived from an EMBL/GenBank/DDBJ whole genome shotgun (WGS) entry which is preliminary data.</text>
</comment>
<sequence>MRMSTGAQWDSSEQRTERSPRAPASGSASGASLEELAAHLAALPDADVVELLVARPDLTTPPSASFTALAARAGARPSVEAALAHLDTPTLAVAEAVVALGMQDTDALAEALGLDSQETAAHLEELGRLALVIDTGAVVGLVDVFGPHPFGLGPEAADPPVLPPPLSELRAAPGELSDGALGMLQALAWGPPVGTLRSGGRAPVAAELVQRGWLIRDHDTAGRTRFVMPRRVALALRGGLLPREPLEAPDYADLESLSVDAVAAEATRHAEEAVRLVAALLAEWGRDGGGILRTGGVGVRALSRTAEALDVEPGTAATIIEAAAAAGLLGLDDAGAAWVPARTAAAWLT</sequence>
<evidence type="ECO:0000313" key="3">
    <source>
        <dbReference type="Proteomes" id="UP000002941"/>
    </source>
</evidence>
<evidence type="ECO:0000256" key="1">
    <source>
        <dbReference type="SAM" id="MobiDB-lite"/>
    </source>
</evidence>
<dbReference type="Proteomes" id="UP000002941">
    <property type="component" value="Unassembled WGS sequence"/>
</dbReference>
<dbReference type="eggNOG" id="COG2378">
    <property type="taxonomic scope" value="Bacteria"/>
</dbReference>
<evidence type="ECO:0000313" key="2">
    <source>
        <dbReference type="EMBL" id="EJF35270.1"/>
    </source>
</evidence>
<organism evidence="2 3">
    <name type="scientific">Actinomyces massiliensis F0489</name>
    <dbReference type="NCBI Taxonomy" id="1125718"/>
    <lineage>
        <taxon>Bacteria</taxon>
        <taxon>Bacillati</taxon>
        <taxon>Actinomycetota</taxon>
        <taxon>Actinomycetes</taxon>
        <taxon>Actinomycetales</taxon>
        <taxon>Actinomycetaceae</taxon>
        <taxon>Actinomyces</taxon>
    </lineage>
</organism>
<reference evidence="2 3" key="1">
    <citation type="submission" date="2012-05" db="EMBL/GenBank/DDBJ databases">
        <authorList>
            <person name="Harkins D.M."/>
            <person name="Madupu R."/>
            <person name="Durkin A.S."/>
            <person name="Torralba M."/>
            <person name="Methe B."/>
            <person name="Sutton G.G."/>
            <person name="Nelson K.E."/>
        </authorList>
    </citation>
    <scope>NUCLEOTIDE SEQUENCE [LARGE SCALE GENOMIC DNA]</scope>
    <source>
        <strain evidence="2 3">F0489</strain>
    </source>
</reference>
<gene>
    <name evidence="2" type="ORF">HMPREF1318_2976</name>
</gene>
<proteinExistence type="predicted"/>